<dbReference type="Pfam" id="PF00415">
    <property type="entry name" value="RCC1"/>
    <property type="match status" value="3"/>
</dbReference>
<dbReference type="SUPFAM" id="SSF50985">
    <property type="entry name" value="RCC1/BLIP-II"/>
    <property type="match status" value="2"/>
</dbReference>
<dbReference type="EMBL" id="GL376622">
    <property type="status" value="NOT_ANNOTATED_CDS"/>
    <property type="molecule type" value="Genomic_DNA"/>
</dbReference>
<reference evidence="5" key="2">
    <citation type="submission" date="2010-04" db="EMBL/GenBank/DDBJ databases">
        <authorList>
            <person name="Buell R."/>
            <person name="Hamilton J."/>
            <person name="Hostetler J."/>
        </authorList>
    </citation>
    <scope>NUCLEOTIDE SEQUENCE [LARGE SCALE GENOMIC DNA]</scope>
    <source>
        <strain evidence="5">DAOM:BR144</strain>
    </source>
</reference>
<dbReference type="Proteomes" id="UP000019132">
    <property type="component" value="Unassembled WGS sequence"/>
</dbReference>
<keyword evidence="1" id="KW-0677">Repeat</keyword>
<evidence type="ECO:0000256" key="3">
    <source>
        <dbReference type="SAM" id="MobiDB-lite"/>
    </source>
</evidence>
<dbReference type="HOGENOM" id="CLU_262959_0_0_1"/>
<protein>
    <submittedName>
        <fullName evidence="4">Uncharacterized protein</fullName>
    </submittedName>
</protein>
<evidence type="ECO:0000313" key="4">
    <source>
        <dbReference type="EnsemblProtists" id="PYU1_T009374"/>
    </source>
</evidence>
<dbReference type="PROSITE" id="PS50012">
    <property type="entry name" value="RCC1_3"/>
    <property type="match status" value="6"/>
</dbReference>
<dbReference type="eggNOG" id="KOG0941">
    <property type="taxonomic scope" value="Eukaryota"/>
</dbReference>
<dbReference type="EnsemblProtists" id="PYU1_T009374">
    <property type="protein sequence ID" value="PYU1_T009374"/>
    <property type="gene ID" value="PYU1_G009356"/>
</dbReference>
<dbReference type="Gene3D" id="2.130.10.30">
    <property type="entry name" value="Regulator of chromosome condensation 1/beta-lactamase-inhibitor protein II"/>
    <property type="match status" value="2"/>
</dbReference>
<dbReference type="InterPro" id="IPR000408">
    <property type="entry name" value="Reg_chr_condens"/>
</dbReference>
<keyword evidence="5" id="KW-1185">Reference proteome</keyword>
<dbReference type="PANTHER" id="PTHR22870">
    <property type="entry name" value="REGULATOR OF CHROMOSOME CONDENSATION"/>
    <property type="match status" value="1"/>
</dbReference>
<dbReference type="STRING" id="431595.K3WWM6"/>
<feature type="repeat" description="RCC1" evidence="2">
    <location>
        <begin position="493"/>
        <end position="562"/>
    </location>
</feature>
<dbReference type="OMA" id="FAWGRCL"/>
<sequence length="1283" mass="143177">MEFLAAVAVLSRAIWSLDEKTRVLMELFHDPALSARYSRSNNQSGLTVGMLGYEKCFKETNLAQLFLCVMRGIAKATIGVGRVWEAHGLSIAALARTLAADCMKDTIHARQFEQSEPQQLKSMASTIAAKLSMDHPPSGGITEPEFRRFVAQRPTIQRFLALFGAEELQNPFTFSPLCSPSAGMALPQAYRRVVSRQQNLYESLLRNYASSEGRGTKRQQSAAILIQSTWRRRCSRSVLERHKATHIQQRHASAVTLQNFLRQCQFAKLLEQHADAEREALNGGLFVAGSGVCIPRKELSQKQNHRHSMATQSPLTLVNAFKFLNMRICSIAASETCALALADDRRTLFAWGRSLPCLYHREGQNESEDAAGVSLYQPIPTRLAYRFNEPARQLACGLRHALVLSDDGMVYSWGFNEHGQLGHGDAQTLEARTNGEITYSLYYDERDARETEYLPQPTRLLYFQGSAAQQADPIPIQQICCGAYFSMVLSKDGDVFSWGEASEGQLGHGDAHHAFQVAFVDVHMLNSAYTFLSEPEPILALSDDEIVQIACRNNHSVALTHSGRVFEWGNWGKRHGRDMEHAFTPMQMPNVKQLRLRKVSVGDHHMVGEGSSVWMRVASPAMSDDTDLDPSGDPQTEDNGFGVTKPPFYLACSAYSCSFEAIETMFAGKTRRWTCSIIELDVDDLEGEDQAQDGLDCEGKERAGSVQSLWAKRVQRYALAVEQVGRFDTRIHQLRSLSYRQNYGYSYDKLLNTWLHSHVDDRFVVIPRGKPPGVYVQFLIPHSESIASSSKTELRDVSEHADAPGTVVEFRVYDSNTTTQTITKRGFAVHAFHSDMIEDPSLTKLQRRKKKMTSVVTEENSLFVIEFDETCLPSVYSQQQQQGAEAGDDFEFELTNLVVGEMTERALAAQEAGALAALLVLDLLDVEPFELSFEPDSGVYIPVLMVHKFALSTGDYVLGKRLAFHELLELMLAPPVCDDAPTHRSPRCPSSHPPIWSVRCFLRTDTLGVRVQSALANGAVGVLIIQDRDSTEMDGETKGAPIFHLSLANPTKSQGHFQERSEDRLVAMISYDEGVRLRALSRMSLCPTYMPLLSTDGCNYELLVDVQLELRAGGTTFAWGNAQNGRLGVAAGNTREHFLDGYEALTDTSYRYLDQPTPIATLAGMEMRRLECGSAHTLAVTMQGKAFSWGRGTRGALAQSSSSFESTFGKKKENHKEQSRSLRNMDLWVPKVIHGLRYENIVQVAANDSCSMFVTEVVNPALYRQRRREIAQVKALARKSLRE</sequence>
<reference evidence="4" key="3">
    <citation type="submission" date="2015-02" db="UniProtKB">
        <authorList>
            <consortium name="EnsemblProtists"/>
        </authorList>
    </citation>
    <scope>IDENTIFICATION</scope>
    <source>
        <strain evidence="4">DAOM BR144</strain>
    </source>
</reference>
<organism evidence="4 5">
    <name type="scientific">Globisporangium ultimum (strain ATCC 200006 / CBS 805.95 / DAOM BR144)</name>
    <name type="common">Pythium ultimum</name>
    <dbReference type="NCBI Taxonomy" id="431595"/>
    <lineage>
        <taxon>Eukaryota</taxon>
        <taxon>Sar</taxon>
        <taxon>Stramenopiles</taxon>
        <taxon>Oomycota</taxon>
        <taxon>Peronosporomycetes</taxon>
        <taxon>Pythiales</taxon>
        <taxon>Pythiaceae</taxon>
        <taxon>Globisporangium</taxon>
    </lineage>
</organism>
<feature type="compositionally biased region" description="Basic and acidic residues" evidence="3">
    <location>
        <begin position="1208"/>
        <end position="1220"/>
    </location>
</feature>
<evidence type="ECO:0000313" key="5">
    <source>
        <dbReference type="Proteomes" id="UP000019132"/>
    </source>
</evidence>
<dbReference type="InterPro" id="IPR051210">
    <property type="entry name" value="Ub_ligase/GEF_domain"/>
</dbReference>
<evidence type="ECO:0000256" key="1">
    <source>
        <dbReference type="ARBA" id="ARBA00022737"/>
    </source>
</evidence>
<feature type="region of interest" description="Disordered" evidence="3">
    <location>
        <begin position="1201"/>
        <end position="1220"/>
    </location>
</feature>
<dbReference type="PROSITE" id="PS00626">
    <property type="entry name" value="RCC1_2"/>
    <property type="match status" value="1"/>
</dbReference>
<feature type="repeat" description="RCC1" evidence="2">
    <location>
        <begin position="1184"/>
        <end position="1257"/>
    </location>
</feature>
<dbReference type="InterPro" id="IPR009091">
    <property type="entry name" value="RCC1/BLIP-II"/>
</dbReference>
<feature type="repeat" description="RCC1" evidence="2">
    <location>
        <begin position="346"/>
        <end position="407"/>
    </location>
</feature>
<accession>K3WWM6</accession>
<dbReference type="InParanoid" id="K3WWM6"/>
<reference evidence="5" key="1">
    <citation type="journal article" date="2010" name="Genome Biol.">
        <title>Genome sequence of the necrotrophic plant pathogen Pythium ultimum reveals original pathogenicity mechanisms and effector repertoire.</title>
        <authorList>
            <person name="Levesque C.A."/>
            <person name="Brouwer H."/>
            <person name="Cano L."/>
            <person name="Hamilton J.P."/>
            <person name="Holt C."/>
            <person name="Huitema E."/>
            <person name="Raffaele S."/>
            <person name="Robideau G.P."/>
            <person name="Thines M."/>
            <person name="Win J."/>
            <person name="Zerillo M.M."/>
            <person name="Beakes G.W."/>
            <person name="Boore J.L."/>
            <person name="Busam D."/>
            <person name="Dumas B."/>
            <person name="Ferriera S."/>
            <person name="Fuerstenberg S.I."/>
            <person name="Gachon C.M."/>
            <person name="Gaulin E."/>
            <person name="Govers F."/>
            <person name="Grenville-Briggs L."/>
            <person name="Horner N."/>
            <person name="Hostetler J."/>
            <person name="Jiang R.H."/>
            <person name="Johnson J."/>
            <person name="Krajaejun T."/>
            <person name="Lin H."/>
            <person name="Meijer H.J."/>
            <person name="Moore B."/>
            <person name="Morris P."/>
            <person name="Phuntmart V."/>
            <person name="Puiu D."/>
            <person name="Shetty J."/>
            <person name="Stajich J.E."/>
            <person name="Tripathy S."/>
            <person name="Wawra S."/>
            <person name="van West P."/>
            <person name="Whitty B.R."/>
            <person name="Coutinho P.M."/>
            <person name="Henrissat B."/>
            <person name="Martin F."/>
            <person name="Thomas P.D."/>
            <person name="Tyler B.M."/>
            <person name="De Vries R.P."/>
            <person name="Kamoun S."/>
            <person name="Yandell M."/>
            <person name="Tisserat N."/>
            <person name="Buell C.R."/>
        </authorList>
    </citation>
    <scope>NUCLEOTIDE SEQUENCE</scope>
    <source>
        <strain evidence="5">DAOM:BR144</strain>
    </source>
</reference>
<evidence type="ECO:0000256" key="2">
    <source>
        <dbReference type="PROSITE-ProRule" id="PRU00235"/>
    </source>
</evidence>
<name>K3WWM6_GLOUD</name>
<dbReference type="VEuPathDB" id="FungiDB:PYU1_G009356"/>
<feature type="repeat" description="RCC1" evidence="2">
    <location>
        <begin position="563"/>
        <end position="612"/>
    </location>
</feature>
<dbReference type="PANTHER" id="PTHR22870:SF408">
    <property type="entry name" value="OS09G0560450 PROTEIN"/>
    <property type="match status" value="1"/>
</dbReference>
<proteinExistence type="predicted"/>
<feature type="repeat" description="RCC1" evidence="2">
    <location>
        <begin position="1114"/>
        <end position="1183"/>
    </location>
</feature>
<feature type="repeat" description="RCC1" evidence="2">
    <location>
        <begin position="408"/>
        <end position="492"/>
    </location>
</feature>